<feature type="transmembrane region" description="Helical" evidence="6">
    <location>
        <begin position="20"/>
        <end position="45"/>
    </location>
</feature>
<dbReference type="InterPro" id="IPR050833">
    <property type="entry name" value="Poly_Biosynth_Transport"/>
</dbReference>
<protein>
    <recommendedName>
        <fullName evidence="9">Membrane protein involved in the export of O-antigen and teichoic acid</fullName>
    </recommendedName>
</protein>
<feature type="transmembrane region" description="Helical" evidence="6">
    <location>
        <begin position="367"/>
        <end position="388"/>
    </location>
</feature>
<comment type="caution">
    <text evidence="7">The sequence shown here is derived from an EMBL/GenBank/DDBJ whole genome shotgun (WGS) entry which is preliminary data.</text>
</comment>
<dbReference type="PANTHER" id="PTHR30250:SF11">
    <property type="entry name" value="O-ANTIGEN TRANSPORTER-RELATED"/>
    <property type="match status" value="1"/>
</dbReference>
<keyword evidence="2" id="KW-1003">Cell membrane</keyword>
<evidence type="ECO:0000256" key="1">
    <source>
        <dbReference type="ARBA" id="ARBA00004651"/>
    </source>
</evidence>
<feature type="transmembrane region" description="Helical" evidence="6">
    <location>
        <begin position="57"/>
        <end position="80"/>
    </location>
</feature>
<evidence type="ECO:0000256" key="5">
    <source>
        <dbReference type="ARBA" id="ARBA00023136"/>
    </source>
</evidence>
<dbReference type="Proteomes" id="UP001385809">
    <property type="component" value="Unassembled WGS sequence"/>
</dbReference>
<name>A0ABU8MIT4_9PSEU</name>
<keyword evidence="4 6" id="KW-1133">Transmembrane helix</keyword>
<dbReference type="EMBL" id="JBBEGN010000001">
    <property type="protein sequence ID" value="MEJ2866557.1"/>
    <property type="molecule type" value="Genomic_DNA"/>
</dbReference>
<evidence type="ECO:0000256" key="6">
    <source>
        <dbReference type="SAM" id="Phobius"/>
    </source>
</evidence>
<evidence type="ECO:0000313" key="8">
    <source>
        <dbReference type="Proteomes" id="UP001385809"/>
    </source>
</evidence>
<evidence type="ECO:0000313" key="7">
    <source>
        <dbReference type="EMBL" id="MEJ2866557.1"/>
    </source>
</evidence>
<evidence type="ECO:0000256" key="3">
    <source>
        <dbReference type="ARBA" id="ARBA00022692"/>
    </source>
</evidence>
<feature type="transmembrane region" description="Helical" evidence="6">
    <location>
        <begin position="162"/>
        <end position="179"/>
    </location>
</feature>
<feature type="transmembrane region" description="Helical" evidence="6">
    <location>
        <begin position="394"/>
        <end position="415"/>
    </location>
</feature>
<evidence type="ECO:0000256" key="2">
    <source>
        <dbReference type="ARBA" id="ARBA00022475"/>
    </source>
</evidence>
<feature type="transmembrane region" description="Helical" evidence="6">
    <location>
        <begin position="262"/>
        <end position="287"/>
    </location>
</feature>
<feature type="transmembrane region" description="Helical" evidence="6">
    <location>
        <begin position="128"/>
        <end position="150"/>
    </location>
</feature>
<dbReference type="RefSeq" id="WP_337693176.1">
    <property type="nucleotide sequence ID" value="NZ_JBBEGN010000001.1"/>
</dbReference>
<reference evidence="7 8" key="1">
    <citation type="submission" date="2024-03" db="EMBL/GenBank/DDBJ databases">
        <title>Actinomycetospora sp. OC33-EN08, a novel actinomycete isolated from wild orchid (Aerides multiflora).</title>
        <authorList>
            <person name="Suriyachadkun C."/>
        </authorList>
    </citation>
    <scope>NUCLEOTIDE SEQUENCE [LARGE SCALE GENOMIC DNA]</scope>
    <source>
        <strain evidence="7 8">OC33-EN08</strain>
    </source>
</reference>
<sequence length="420" mass="42617">MTTATPTRLTRIRHVARESFVRNSALLMANYVISGLLGFAFWALAARMLPADTVGTVSALVAGLGFAAAAAGVGMPNTVVRFLHAEPDQRSFVLAAVGLVGATSLVVATAIVTVPGGLGLPLGPTSRLLVVALVVAMAVGPVVDAVIVGFRVTGSIVVKNALAGAVRIAALPLLALAGVDQHDGLMWALLVSTALAAVISFTVGLRQTRSLPDDERARHPFAALAGKITFSGGNYASMLVSIAPLAFTPIVAVALLGPAAGAFTTAALLLVSALNAIPTTISQSLFAELSTKVHDTRVIVRRALRGTYTLVAPAVGIVVVIAPFVLAVFGPEYTAATWCLRLMALGSLLGAFNYVADVVINAAGRIVAFTAVNTVGSAVVLAATVVGATHSLTGLGLGWLVGQGCYSLLAGAALLSGRTS</sequence>
<organism evidence="7 8">
    <name type="scientific">Actinomycetospora aurantiaca</name>
    <dbReference type="NCBI Taxonomy" id="3129233"/>
    <lineage>
        <taxon>Bacteria</taxon>
        <taxon>Bacillati</taxon>
        <taxon>Actinomycetota</taxon>
        <taxon>Actinomycetes</taxon>
        <taxon>Pseudonocardiales</taxon>
        <taxon>Pseudonocardiaceae</taxon>
        <taxon>Actinomycetospora</taxon>
    </lineage>
</organism>
<keyword evidence="3 6" id="KW-0812">Transmembrane</keyword>
<feature type="transmembrane region" description="Helical" evidence="6">
    <location>
        <begin position="308"/>
        <end position="329"/>
    </location>
</feature>
<comment type="subcellular location">
    <subcellularLocation>
        <location evidence="1">Cell membrane</location>
        <topology evidence="1">Multi-pass membrane protein</topology>
    </subcellularLocation>
</comment>
<feature type="transmembrane region" description="Helical" evidence="6">
    <location>
        <begin position="185"/>
        <end position="205"/>
    </location>
</feature>
<evidence type="ECO:0000256" key="4">
    <source>
        <dbReference type="ARBA" id="ARBA00022989"/>
    </source>
</evidence>
<evidence type="ECO:0008006" key="9">
    <source>
        <dbReference type="Google" id="ProtNLM"/>
    </source>
</evidence>
<gene>
    <name evidence="7" type="ORF">WCD74_02185</name>
</gene>
<dbReference type="PANTHER" id="PTHR30250">
    <property type="entry name" value="PST FAMILY PREDICTED COLANIC ACID TRANSPORTER"/>
    <property type="match status" value="1"/>
</dbReference>
<feature type="transmembrane region" description="Helical" evidence="6">
    <location>
        <begin position="92"/>
        <end position="116"/>
    </location>
</feature>
<accession>A0ABU8MIT4</accession>
<feature type="transmembrane region" description="Helical" evidence="6">
    <location>
        <begin position="335"/>
        <end position="355"/>
    </location>
</feature>
<proteinExistence type="predicted"/>
<feature type="transmembrane region" description="Helical" evidence="6">
    <location>
        <begin position="235"/>
        <end position="256"/>
    </location>
</feature>
<keyword evidence="8" id="KW-1185">Reference proteome</keyword>
<keyword evidence="5 6" id="KW-0472">Membrane</keyword>